<comment type="caution">
    <text evidence="2">The sequence shown here is derived from an EMBL/GenBank/DDBJ whole genome shotgun (WGS) entry which is preliminary data.</text>
</comment>
<protein>
    <recommendedName>
        <fullName evidence="4">Pilus assembly protein</fullName>
    </recommendedName>
</protein>
<accession>A0ABP8PE39</accession>
<dbReference type="Proteomes" id="UP001500731">
    <property type="component" value="Unassembled WGS sequence"/>
</dbReference>
<organism evidence="2 3">
    <name type="scientific">Microbacterium panaciterrae</name>
    <dbReference type="NCBI Taxonomy" id="985759"/>
    <lineage>
        <taxon>Bacteria</taxon>
        <taxon>Bacillati</taxon>
        <taxon>Actinomycetota</taxon>
        <taxon>Actinomycetes</taxon>
        <taxon>Micrococcales</taxon>
        <taxon>Microbacteriaceae</taxon>
        <taxon>Microbacterium</taxon>
    </lineage>
</organism>
<name>A0ABP8PE39_9MICO</name>
<keyword evidence="1" id="KW-0472">Membrane</keyword>
<keyword evidence="1" id="KW-0812">Transmembrane</keyword>
<evidence type="ECO:0008006" key="4">
    <source>
        <dbReference type="Google" id="ProtNLM"/>
    </source>
</evidence>
<keyword evidence="3" id="KW-1185">Reference proteome</keyword>
<reference evidence="3" key="1">
    <citation type="journal article" date="2019" name="Int. J. Syst. Evol. Microbiol.">
        <title>The Global Catalogue of Microorganisms (GCM) 10K type strain sequencing project: providing services to taxonomists for standard genome sequencing and annotation.</title>
        <authorList>
            <consortium name="The Broad Institute Genomics Platform"/>
            <consortium name="The Broad Institute Genome Sequencing Center for Infectious Disease"/>
            <person name="Wu L."/>
            <person name="Ma J."/>
        </authorList>
    </citation>
    <scope>NUCLEOTIDE SEQUENCE [LARGE SCALE GENOMIC DNA]</scope>
    <source>
        <strain evidence="3">JCM 17839</strain>
    </source>
</reference>
<evidence type="ECO:0000313" key="2">
    <source>
        <dbReference type="EMBL" id="GAA4484698.1"/>
    </source>
</evidence>
<keyword evidence="1" id="KW-1133">Transmembrane helix</keyword>
<dbReference type="EMBL" id="BAABGP010000012">
    <property type="protein sequence ID" value="GAA4484698.1"/>
    <property type="molecule type" value="Genomic_DNA"/>
</dbReference>
<proteinExistence type="predicted"/>
<evidence type="ECO:0000313" key="3">
    <source>
        <dbReference type="Proteomes" id="UP001500731"/>
    </source>
</evidence>
<feature type="transmembrane region" description="Helical" evidence="1">
    <location>
        <begin position="21"/>
        <end position="40"/>
    </location>
</feature>
<gene>
    <name evidence="2" type="ORF">GCM10023171_17970</name>
</gene>
<sequence length="148" mass="15494">MITRLRRLLRDERGDIEDLPAWTILTIISVALLSAILVFGRAGVVEKTVQAAAAAAARDASLSRGGDAVPHAISAARIAMGSNVTCTSLDVRVYGNGLSTGLGQAGTVSAEVTCTVSYGDLVFPGMNLPGFFTVKKTATSPVDPYRQR</sequence>
<evidence type="ECO:0000256" key="1">
    <source>
        <dbReference type="SAM" id="Phobius"/>
    </source>
</evidence>
<dbReference type="RefSeq" id="WP_345186236.1">
    <property type="nucleotide sequence ID" value="NZ_BAABGP010000012.1"/>
</dbReference>